<reference evidence="2" key="1">
    <citation type="journal article" date="2022" name="Int. J. Mol. Sci.">
        <title>Draft Genome of Tanacetum Coccineum: Genomic Comparison of Closely Related Tanacetum-Family Plants.</title>
        <authorList>
            <person name="Yamashiro T."/>
            <person name="Shiraishi A."/>
            <person name="Nakayama K."/>
            <person name="Satake H."/>
        </authorList>
    </citation>
    <scope>NUCLEOTIDE SEQUENCE</scope>
</reference>
<organism evidence="2 3">
    <name type="scientific">Tanacetum coccineum</name>
    <dbReference type="NCBI Taxonomy" id="301880"/>
    <lineage>
        <taxon>Eukaryota</taxon>
        <taxon>Viridiplantae</taxon>
        <taxon>Streptophyta</taxon>
        <taxon>Embryophyta</taxon>
        <taxon>Tracheophyta</taxon>
        <taxon>Spermatophyta</taxon>
        <taxon>Magnoliopsida</taxon>
        <taxon>eudicotyledons</taxon>
        <taxon>Gunneridae</taxon>
        <taxon>Pentapetalae</taxon>
        <taxon>asterids</taxon>
        <taxon>campanulids</taxon>
        <taxon>Asterales</taxon>
        <taxon>Asteraceae</taxon>
        <taxon>Asteroideae</taxon>
        <taxon>Anthemideae</taxon>
        <taxon>Anthemidinae</taxon>
        <taxon>Tanacetum</taxon>
    </lineage>
</organism>
<proteinExistence type="predicted"/>
<name>A0ABQ4YVA9_9ASTR</name>
<keyword evidence="1" id="KW-0472">Membrane</keyword>
<keyword evidence="1" id="KW-1133">Transmembrane helix</keyword>
<evidence type="ECO:0000313" key="3">
    <source>
        <dbReference type="Proteomes" id="UP001151760"/>
    </source>
</evidence>
<accession>A0ABQ4YVA9</accession>
<evidence type="ECO:0000313" key="2">
    <source>
        <dbReference type="EMBL" id="GJS81471.1"/>
    </source>
</evidence>
<keyword evidence="3" id="KW-1185">Reference proteome</keyword>
<gene>
    <name evidence="2" type="ORF">Tco_0748012</name>
</gene>
<evidence type="ECO:0000256" key="1">
    <source>
        <dbReference type="SAM" id="Phobius"/>
    </source>
</evidence>
<dbReference type="Proteomes" id="UP001151760">
    <property type="component" value="Unassembled WGS sequence"/>
</dbReference>
<keyword evidence="1" id="KW-0812">Transmembrane</keyword>
<sequence>MRCGGAFENAFSGILTGVPKSGGGEFGKFYNLPALNDLRVVCQLWLTHMYSGYLIKVLLINGSIMVVIMSSTVCASSAIASVAFSSQKTGSIVGSAKASFVSGKKLRLSKLGSAPIRFTVLWNRVRCG</sequence>
<comment type="caution">
    <text evidence="2">The sequence shown here is derived from an EMBL/GenBank/DDBJ whole genome shotgun (WGS) entry which is preliminary data.</text>
</comment>
<dbReference type="EMBL" id="BQNB010010749">
    <property type="protein sequence ID" value="GJS81471.1"/>
    <property type="molecule type" value="Genomic_DNA"/>
</dbReference>
<protein>
    <submittedName>
        <fullName evidence="2">Uncharacterized protein</fullName>
    </submittedName>
</protein>
<feature type="transmembrane region" description="Helical" evidence="1">
    <location>
        <begin position="53"/>
        <end position="84"/>
    </location>
</feature>
<reference evidence="2" key="2">
    <citation type="submission" date="2022-01" db="EMBL/GenBank/DDBJ databases">
        <authorList>
            <person name="Yamashiro T."/>
            <person name="Shiraishi A."/>
            <person name="Satake H."/>
            <person name="Nakayama K."/>
        </authorList>
    </citation>
    <scope>NUCLEOTIDE SEQUENCE</scope>
</reference>